<keyword evidence="1" id="KW-0949">S-adenosyl-L-methionine</keyword>
<reference evidence="5 6" key="1">
    <citation type="submission" date="2016-11" db="EMBL/GenBank/DDBJ databases">
        <authorList>
            <person name="Jaros S."/>
            <person name="Januszkiewicz K."/>
            <person name="Wedrychowicz H."/>
        </authorList>
    </citation>
    <scope>NUCLEOTIDE SEQUENCE [LARGE SCALE GENOMIC DNA]</scope>
    <source>
        <strain evidence="5 6">DSM 24574</strain>
    </source>
</reference>
<accession>A0A1M5TWW4</accession>
<name>A0A1M5TWW4_9BACT</name>
<evidence type="ECO:0000313" key="5">
    <source>
        <dbReference type="EMBL" id="SHH55292.1"/>
    </source>
</evidence>
<dbReference type="Gene3D" id="3.40.50.10790">
    <property type="entry name" value="S-adenosyl-l-methionine hydroxide adenosyltransferase, N-terminal"/>
    <property type="match status" value="1"/>
</dbReference>
<feature type="domain" description="S-adenosyl-l-methionine hydroxide adenosyltransferase C-terminal" evidence="4">
    <location>
        <begin position="167"/>
        <end position="251"/>
    </location>
</feature>
<evidence type="ECO:0000259" key="4">
    <source>
        <dbReference type="Pfam" id="PF20257"/>
    </source>
</evidence>
<dbReference type="RefSeq" id="WP_073138115.1">
    <property type="nucleotide sequence ID" value="NZ_FQWQ01000003.1"/>
</dbReference>
<dbReference type="Gene3D" id="2.40.30.90">
    <property type="entry name" value="Bacterial fluorinating enzyme like"/>
    <property type="match status" value="1"/>
</dbReference>
<dbReference type="SUPFAM" id="SSF101852">
    <property type="entry name" value="Bacterial fluorinating enzyme, C-terminal domain"/>
    <property type="match status" value="1"/>
</dbReference>
<dbReference type="InterPro" id="IPR046470">
    <property type="entry name" value="SAM_HAT_C"/>
</dbReference>
<dbReference type="InterPro" id="IPR023227">
    <property type="entry name" value="SAM_OH_AdoTrfase_C_sf"/>
</dbReference>
<dbReference type="Pfam" id="PF20257">
    <property type="entry name" value="SAM_HAT_C"/>
    <property type="match status" value="1"/>
</dbReference>
<dbReference type="PANTHER" id="PTHR35092:SF1">
    <property type="entry name" value="CHLORINASE MJ1651"/>
    <property type="match status" value="1"/>
</dbReference>
<organism evidence="5 6">
    <name type="scientific">Chryseolinea serpens</name>
    <dbReference type="NCBI Taxonomy" id="947013"/>
    <lineage>
        <taxon>Bacteria</taxon>
        <taxon>Pseudomonadati</taxon>
        <taxon>Bacteroidota</taxon>
        <taxon>Cytophagia</taxon>
        <taxon>Cytophagales</taxon>
        <taxon>Fulvivirgaceae</taxon>
        <taxon>Chryseolinea</taxon>
    </lineage>
</organism>
<evidence type="ECO:0000259" key="3">
    <source>
        <dbReference type="Pfam" id="PF01887"/>
    </source>
</evidence>
<gene>
    <name evidence="5" type="ORF">SAMN04488109_4326</name>
</gene>
<dbReference type="InterPro" id="IPR046469">
    <property type="entry name" value="SAM_HAT_N"/>
</dbReference>
<comment type="similarity">
    <text evidence="2">Belongs to the SAM hydrolase / SAM-dependent halogenase family.</text>
</comment>
<evidence type="ECO:0000256" key="2">
    <source>
        <dbReference type="ARBA" id="ARBA00024035"/>
    </source>
</evidence>
<dbReference type="SUPFAM" id="SSF102522">
    <property type="entry name" value="Bacterial fluorinating enzyme, N-terminal domain"/>
    <property type="match status" value="1"/>
</dbReference>
<feature type="domain" description="S-adenosyl-l-methionine hydroxide adenosyltransferase N-terminal" evidence="3">
    <location>
        <begin position="4"/>
        <end position="144"/>
    </location>
</feature>
<dbReference type="PANTHER" id="PTHR35092">
    <property type="entry name" value="CHLORINASE MJ1651"/>
    <property type="match status" value="1"/>
</dbReference>
<evidence type="ECO:0000256" key="1">
    <source>
        <dbReference type="ARBA" id="ARBA00022691"/>
    </source>
</evidence>
<dbReference type="Pfam" id="PF01887">
    <property type="entry name" value="SAM_HAT_N"/>
    <property type="match status" value="1"/>
</dbReference>
<proteinExistence type="inferred from homology"/>
<sequence length="257" mass="27856">MAIVTLLTDSGESDHYVAAVKARIISINPGVRVEDISHHIKPADIAHAAFVLRAVFRDFPKGTVHLVGVDATGNRGDAFIALQLEDHFFVGCDNGLFGLISEKPHQQLAELNAIATVSTTFPERDIFAPAAAKLASGVAITTLGKPMPAFKKMIDRQMKATKKQITGSIIRVDNMGNLITNISKDAFDVLSQGKAYTIQFGGEKFRRIQTQYSQAEQGECFIVFNSLNLLEVGIYKGNASELLGLGYGGTVNVIFEE</sequence>
<dbReference type="STRING" id="947013.SAMN04488109_4326"/>
<dbReference type="InterPro" id="IPR002747">
    <property type="entry name" value="SAM_OH_AdoTrfase"/>
</dbReference>
<dbReference type="OrthoDB" id="9792195at2"/>
<dbReference type="EMBL" id="FQWQ01000003">
    <property type="protein sequence ID" value="SHH55292.1"/>
    <property type="molecule type" value="Genomic_DNA"/>
</dbReference>
<evidence type="ECO:0000313" key="6">
    <source>
        <dbReference type="Proteomes" id="UP000184212"/>
    </source>
</evidence>
<protein>
    <recommendedName>
        <fullName evidence="7">S-adenosyl-l-methionine hydroxide adenosyltransferase</fullName>
    </recommendedName>
</protein>
<dbReference type="AlphaFoldDB" id="A0A1M5TWW4"/>
<keyword evidence="6" id="KW-1185">Reference proteome</keyword>
<evidence type="ECO:0008006" key="7">
    <source>
        <dbReference type="Google" id="ProtNLM"/>
    </source>
</evidence>
<dbReference type="Proteomes" id="UP000184212">
    <property type="component" value="Unassembled WGS sequence"/>
</dbReference>
<dbReference type="PIRSF" id="PIRSF006779">
    <property type="entry name" value="UCP006779"/>
    <property type="match status" value="1"/>
</dbReference>
<dbReference type="InterPro" id="IPR023228">
    <property type="entry name" value="SAM_OH_AdoTrfase_N_sf"/>
</dbReference>